<gene>
    <name evidence="2" type="ORF">FB45DRAFT_506128</name>
</gene>
<comment type="caution">
    <text evidence="2">The sequence shown here is derived from an EMBL/GenBank/DDBJ whole genome shotgun (WGS) entry which is preliminary data.</text>
</comment>
<evidence type="ECO:0000256" key="1">
    <source>
        <dbReference type="SAM" id="Phobius"/>
    </source>
</evidence>
<name>A0AAD7FPV4_9AGAR</name>
<sequence>MRPPQLTGRQLPTLTFNLSSIGALAFARPSPTDSVPPSSTGAFAIGTFLSVFMCIFSPVMSSWWRFRGYQLTAAQFYKFSNDDIDVILTFIPPPLPLSFFPFRPLRTAPLVCPTFSASDSPAYVARGHRQVPRVDPTRARTERATALNPRRFL</sequence>
<evidence type="ECO:0000313" key="3">
    <source>
        <dbReference type="Proteomes" id="UP001221142"/>
    </source>
</evidence>
<dbReference type="AlphaFoldDB" id="A0AAD7FPV4"/>
<evidence type="ECO:0000313" key="2">
    <source>
        <dbReference type="EMBL" id="KAJ7632528.1"/>
    </source>
</evidence>
<reference evidence="2" key="1">
    <citation type="submission" date="2023-03" db="EMBL/GenBank/DDBJ databases">
        <title>Massive genome expansion in bonnet fungi (Mycena s.s.) driven by repeated elements and novel gene families across ecological guilds.</title>
        <authorList>
            <consortium name="Lawrence Berkeley National Laboratory"/>
            <person name="Harder C.B."/>
            <person name="Miyauchi S."/>
            <person name="Viragh M."/>
            <person name="Kuo A."/>
            <person name="Thoen E."/>
            <person name="Andreopoulos B."/>
            <person name="Lu D."/>
            <person name="Skrede I."/>
            <person name="Drula E."/>
            <person name="Henrissat B."/>
            <person name="Morin E."/>
            <person name="Kohler A."/>
            <person name="Barry K."/>
            <person name="LaButti K."/>
            <person name="Morin E."/>
            <person name="Salamov A."/>
            <person name="Lipzen A."/>
            <person name="Mereny Z."/>
            <person name="Hegedus B."/>
            <person name="Baldrian P."/>
            <person name="Stursova M."/>
            <person name="Weitz H."/>
            <person name="Taylor A."/>
            <person name="Grigoriev I.V."/>
            <person name="Nagy L.G."/>
            <person name="Martin F."/>
            <person name="Kauserud H."/>
        </authorList>
    </citation>
    <scope>NUCLEOTIDE SEQUENCE</scope>
    <source>
        <strain evidence="2">9284</strain>
    </source>
</reference>
<dbReference type="EMBL" id="JARKIF010000008">
    <property type="protein sequence ID" value="KAJ7632528.1"/>
    <property type="molecule type" value="Genomic_DNA"/>
</dbReference>
<dbReference type="Proteomes" id="UP001221142">
    <property type="component" value="Unassembled WGS sequence"/>
</dbReference>
<keyword evidence="1" id="KW-0472">Membrane</keyword>
<keyword evidence="1" id="KW-0812">Transmembrane</keyword>
<organism evidence="2 3">
    <name type="scientific">Roridomyces roridus</name>
    <dbReference type="NCBI Taxonomy" id="1738132"/>
    <lineage>
        <taxon>Eukaryota</taxon>
        <taxon>Fungi</taxon>
        <taxon>Dikarya</taxon>
        <taxon>Basidiomycota</taxon>
        <taxon>Agaricomycotina</taxon>
        <taxon>Agaricomycetes</taxon>
        <taxon>Agaricomycetidae</taxon>
        <taxon>Agaricales</taxon>
        <taxon>Marasmiineae</taxon>
        <taxon>Mycenaceae</taxon>
        <taxon>Roridomyces</taxon>
    </lineage>
</organism>
<proteinExistence type="predicted"/>
<protein>
    <submittedName>
        <fullName evidence="2">Uncharacterized protein</fullName>
    </submittedName>
</protein>
<feature type="transmembrane region" description="Helical" evidence="1">
    <location>
        <begin position="43"/>
        <end position="64"/>
    </location>
</feature>
<keyword evidence="3" id="KW-1185">Reference proteome</keyword>
<accession>A0AAD7FPV4</accession>
<keyword evidence="1" id="KW-1133">Transmembrane helix</keyword>